<dbReference type="Pfam" id="PF12781">
    <property type="entry name" value="AAA_9"/>
    <property type="match status" value="1"/>
</dbReference>
<dbReference type="PROSITE" id="PS50297">
    <property type="entry name" value="ANK_REP_REGION"/>
    <property type="match status" value="1"/>
</dbReference>
<dbReference type="PANTHER" id="PTHR24171">
    <property type="entry name" value="ANKYRIN REPEAT DOMAIN-CONTAINING PROTEIN 39-RELATED"/>
    <property type="match status" value="1"/>
</dbReference>
<keyword evidence="2 3" id="KW-0040">ANK repeat</keyword>
<keyword evidence="4" id="KW-0175">Coiled coil</keyword>
<sequence>MVDLSTFLSVQNKLNMPPKKTTTNSTNAKKGTIAPKQNIRKATTTKASPANAKSPGKVLKKSSSKTKTSSPPKPSKETLAAIKIQKIIRGFLAKRKLLKKKKEKKDYELLIENIQKEAWLDIVRREQEEENKRREKEDAERRRKAQEKKWIKTFLEAAFDGELQDLKKILKEVEGNVRNICSNDDPETMKRKIKRTRMKFIECEDANANSALSEASAGGDLETVTFLLENGANINSIGHFHRTPLYRAAFGGHVDSLKKILTNGGDPRIVDLDGVLPEQVAATPEIISILQEWDHSKTEELLLQIHEKEDQIKSQEEALLKKEKKRIEDEIKDLETDHQNKQKVLQKSYAELNKRIYEHDECVAKGFERTDVTLQSIHDAEIDLARAQRNEEEARKKLFEAKLHLREQKVEGGEEDDVRIAKCNFKELDQVLMLDVGDVVKNSGKWPLIIDSSNQAVTFLKYRDTNYLNLLNPKDVEHETLRKALLGAMRFGKSLVLDMLEVDMFNFLQARLNEIQDNLYLDLINKELVTSNRYLKLIRKEDGKEYQKENFNQSRLERFQVVIISKLFDPPEAWMDTFYTLRIITQAK</sequence>
<evidence type="ECO:0000313" key="7">
    <source>
        <dbReference type="EnsemblMetazoa" id="CLYHEMP010528.1"/>
    </source>
</evidence>
<feature type="coiled-coil region" evidence="4">
    <location>
        <begin position="97"/>
        <end position="183"/>
    </location>
</feature>
<proteinExistence type="predicted"/>
<evidence type="ECO:0000256" key="3">
    <source>
        <dbReference type="PROSITE-ProRule" id="PRU00023"/>
    </source>
</evidence>
<feature type="domain" description="Dynein heavy chain ATP-binding dynein motor region" evidence="6">
    <location>
        <begin position="435"/>
        <end position="560"/>
    </location>
</feature>
<dbReference type="InterPro" id="IPR036770">
    <property type="entry name" value="Ankyrin_rpt-contain_sf"/>
</dbReference>
<dbReference type="PANTHER" id="PTHR24171:SF9">
    <property type="entry name" value="ANKYRIN REPEAT DOMAIN-CONTAINING PROTEIN 39"/>
    <property type="match status" value="1"/>
</dbReference>
<dbReference type="PROSITE" id="PS50088">
    <property type="entry name" value="ANK_REPEAT"/>
    <property type="match status" value="2"/>
</dbReference>
<evidence type="ECO:0000256" key="1">
    <source>
        <dbReference type="ARBA" id="ARBA00022737"/>
    </source>
</evidence>
<protein>
    <recommendedName>
        <fullName evidence="6">Dynein heavy chain ATP-binding dynein motor region domain-containing protein</fullName>
    </recommendedName>
</protein>
<name>A0A7M5VCU3_9CNID</name>
<dbReference type="OrthoDB" id="426293at2759"/>
<dbReference type="SUPFAM" id="SSF48403">
    <property type="entry name" value="Ankyrin repeat"/>
    <property type="match status" value="1"/>
</dbReference>
<dbReference type="Gene3D" id="3.40.50.300">
    <property type="entry name" value="P-loop containing nucleotide triphosphate hydrolases"/>
    <property type="match status" value="1"/>
</dbReference>
<dbReference type="SMART" id="SM00015">
    <property type="entry name" value="IQ"/>
    <property type="match status" value="1"/>
</dbReference>
<dbReference type="InterPro" id="IPR002110">
    <property type="entry name" value="Ankyrin_rpt"/>
</dbReference>
<dbReference type="EnsemblMetazoa" id="CLYHEMT010528.1">
    <property type="protein sequence ID" value="CLYHEMP010528.1"/>
    <property type="gene ID" value="CLYHEMG010528"/>
</dbReference>
<organism evidence="7 8">
    <name type="scientific">Clytia hemisphaerica</name>
    <dbReference type="NCBI Taxonomy" id="252671"/>
    <lineage>
        <taxon>Eukaryota</taxon>
        <taxon>Metazoa</taxon>
        <taxon>Cnidaria</taxon>
        <taxon>Hydrozoa</taxon>
        <taxon>Hydroidolina</taxon>
        <taxon>Leptothecata</taxon>
        <taxon>Obeliida</taxon>
        <taxon>Clytiidae</taxon>
        <taxon>Clytia</taxon>
    </lineage>
</organism>
<keyword evidence="8" id="KW-1185">Reference proteome</keyword>
<feature type="region of interest" description="Disordered" evidence="5">
    <location>
        <begin position="1"/>
        <end position="78"/>
    </location>
</feature>
<dbReference type="Pfam" id="PF13637">
    <property type="entry name" value="Ank_4"/>
    <property type="match status" value="1"/>
</dbReference>
<dbReference type="InterPro" id="IPR027417">
    <property type="entry name" value="P-loop_NTPase"/>
</dbReference>
<dbReference type="InterPro" id="IPR000048">
    <property type="entry name" value="IQ_motif_EF-hand-BS"/>
</dbReference>
<dbReference type="InterPro" id="IPR035706">
    <property type="entry name" value="AAA_9"/>
</dbReference>
<feature type="coiled-coil region" evidence="4">
    <location>
        <begin position="298"/>
        <end position="344"/>
    </location>
</feature>
<feature type="coiled-coil region" evidence="4">
    <location>
        <begin position="377"/>
        <end position="404"/>
    </location>
</feature>
<dbReference type="AlphaFoldDB" id="A0A7M5VCU3"/>
<dbReference type="PROSITE" id="PS50096">
    <property type="entry name" value="IQ"/>
    <property type="match status" value="1"/>
</dbReference>
<feature type="compositionally biased region" description="Polar residues" evidence="5">
    <location>
        <begin position="1"/>
        <end position="14"/>
    </location>
</feature>
<dbReference type="Pfam" id="PF00612">
    <property type="entry name" value="IQ"/>
    <property type="match status" value="1"/>
</dbReference>
<feature type="compositionally biased region" description="Low complexity" evidence="5">
    <location>
        <begin position="19"/>
        <end position="32"/>
    </location>
</feature>
<keyword evidence="1" id="KW-0677">Repeat</keyword>
<dbReference type="Gene3D" id="1.25.40.20">
    <property type="entry name" value="Ankyrin repeat-containing domain"/>
    <property type="match status" value="1"/>
</dbReference>
<evidence type="ECO:0000256" key="5">
    <source>
        <dbReference type="SAM" id="MobiDB-lite"/>
    </source>
</evidence>
<evidence type="ECO:0000256" key="2">
    <source>
        <dbReference type="ARBA" id="ARBA00023043"/>
    </source>
</evidence>
<evidence type="ECO:0000259" key="6">
    <source>
        <dbReference type="Pfam" id="PF12781"/>
    </source>
</evidence>
<feature type="repeat" description="ANK" evidence="3">
    <location>
        <begin position="240"/>
        <end position="272"/>
    </location>
</feature>
<evidence type="ECO:0000313" key="8">
    <source>
        <dbReference type="Proteomes" id="UP000594262"/>
    </source>
</evidence>
<accession>A0A7M5VCU3</accession>
<evidence type="ECO:0000256" key="4">
    <source>
        <dbReference type="SAM" id="Coils"/>
    </source>
</evidence>
<dbReference type="SMART" id="SM00248">
    <property type="entry name" value="ANK"/>
    <property type="match status" value="2"/>
</dbReference>
<reference evidence="7" key="1">
    <citation type="submission" date="2021-01" db="UniProtKB">
        <authorList>
            <consortium name="EnsemblMetazoa"/>
        </authorList>
    </citation>
    <scope>IDENTIFICATION</scope>
</reference>
<feature type="repeat" description="ANK" evidence="3">
    <location>
        <begin position="207"/>
        <end position="239"/>
    </location>
</feature>
<dbReference type="Proteomes" id="UP000594262">
    <property type="component" value="Unplaced"/>
</dbReference>